<dbReference type="InterPro" id="IPR012349">
    <property type="entry name" value="Split_barrel_FMN-bd"/>
</dbReference>
<evidence type="ECO:0000313" key="3">
    <source>
        <dbReference type="Proteomes" id="UP000324376"/>
    </source>
</evidence>
<accession>A0A5S5CC60</accession>
<dbReference type="EMBL" id="VNHU01000002">
    <property type="protein sequence ID" value="TYP75926.1"/>
    <property type="molecule type" value="Genomic_DNA"/>
</dbReference>
<evidence type="ECO:0000259" key="1">
    <source>
        <dbReference type="Pfam" id="PF16242"/>
    </source>
</evidence>
<comment type="caution">
    <text evidence="2">The sequence shown here is derived from an EMBL/GenBank/DDBJ whole genome shotgun (WGS) entry which is preliminary data.</text>
</comment>
<dbReference type="Proteomes" id="UP000324376">
    <property type="component" value="Unassembled WGS sequence"/>
</dbReference>
<keyword evidence="3" id="KW-1185">Reference proteome</keyword>
<dbReference type="PANTHER" id="PTHR34818:SF1">
    <property type="entry name" value="PROTEIN BLI-3"/>
    <property type="match status" value="1"/>
</dbReference>
<dbReference type="InterPro" id="IPR052917">
    <property type="entry name" value="Stress-Dev_Protein"/>
</dbReference>
<sequence length="138" mass="16178">MSTKDLCDNEAKAKLRDLAEDIKFTMMVTALDLKPLNAIPMTTKKVDEQGNIWFLSAADSDHNKHIENDERVQLIYSDPSDMRYLSVYGEAVITKNRKILAELYDKKSDVWFDGLEDPRLTAIQFYPREAYYWEYEKQ</sequence>
<dbReference type="InterPro" id="IPR038725">
    <property type="entry name" value="YdaG_split_barrel_FMN-bd"/>
</dbReference>
<protein>
    <submittedName>
        <fullName evidence="2">General stress protein 26</fullName>
    </submittedName>
</protein>
<gene>
    <name evidence="2" type="ORF">BD809_102137</name>
</gene>
<proteinExistence type="predicted"/>
<organism evidence="2 3">
    <name type="scientific">Aquimarina intermedia</name>
    <dbReference type="NCBI Taxonomy" id="350814"/>
    <lineage>
        <taxon>Bacteria</taxon>
        <taxon>Pseudomonadati</taxon>
        <taxon>Bacteroidota</taxon>
        <taxon>Flavobacteriia</taxon>
        <taxon>Flavobacteriales</taxon>
        <taxon>Flavobacteriaceae</taxon>
        <taxon>Aquimarina</taxon>
    </lineage>
</organism>
<dbReference type="SUPFAM" id="SSF50475">
    <property type="entry name" value="FMN-binding split barrel"/>
    <property type="match status" value="1"/>
</dbReference>
<feature type="domain" description="General stress protein FMN-binding split barrel" evidence="1">
    <location>
        <begin position="10"/>
        <end position="136"/>
    </location>
</feature>
<dbReference type="Gene3D" id="2.30.110.10">
    <property type="entry name" value="Electron Transport, Fmn-binding Protein, Chain A"/>
    <property type="match status" value="1"/>
</dbReference>
<evidence type="ECO:0000313" key="2">
    <source>
        <dbReference type="EMBL" id="TYP75926.1"/>
    </source>
</evidence>
<dbReference type="AlphaFoldDB" id="A0A5S5CC60"/>
<dbReference type="Pfam" id="PF16242">
    <property type="entry name" value="Pyrid_ox_like"/>
    <property type="match status" value="1"/>
</dbReference>
<reference evidence="2 3" key="1">
    <citation type="submission" date="2019-07" db="EMBL/GenBank/DDBJ databases">
        <title>Genomic Encyclopedia of Archaeal and Bacterial Type Strains, Phase II (KMG-II): from individual species to whole genera.</title>
        <authorList>
            <person name="Goeker M."/>
        </authorList>
    </citation>
    <scope>NUCLEOTIDE SEQUENCE [LARGE SCALE GENOMIC DNA]</scope>
    <source>
        <strain evidence="2 3">DSM 17527</strain>
    </source>
</reference>
<dbReference type="PANTHER" id="PTHR34818">
    <property type="entry name" value="PROTEIN BLI-3"/>
    <property type="match status" value="1"/>
</dbReference>
<name>A0A5S5CC60_9FLAO</name>
<dbReference type="RefSeq" id="WP_246131415.1">
    <property type="nucleotide sequence ID" value="NZ_VNHU01000002.1"/>
</dbReference>